<dbReference type="AlphaFoldDB" id="A0A8C4QFH2"/>
<reference evidence="2" key="1">
    <citation type="submission" date="2025-08" db="UniProtKB">
        <authorList>
            <consortium name="Ensembl"/>
        </authorList>
    </citation>
    <scope>IDENTIFICATION</scope>
</reference>
<feature type="domain" description="PLOD1-3-like GT" evidence="1">
    <location>
        <begin position="5"/>
        <end position="58"/>
    </location>
</feature>
<evidence type="ECO:0000259" key="1">
    <source>
        <dbReference type="Pfam" id="PF25342"/>
    </source>
</evidence>
<protein>
    <recommendedName>
        <fullName evidence="1">PLOD1-3-like GT domain-containing protein</fullName>
    </recommendedName>
</protein>
<dbReference type="Ensembl" id="ENSEBUT00000015289.1">
    <property type="protein sequence ID" value="ENSEBUP00000014713.1"/>
    <property type="gene ID" value="ENSEBUG00000009272.1"/>
</dbReference>
<evidence type="ECO:0000313" key="2">
    <source>
        <dbReference type="Ensembl" id="ENSEBUP00000014713.1"/>
    </source>
</evidence>
<organism evidence="2 3">
    <name type="scientific">Eptatretus burgeri</name>
    <name type="common">Inshore hagfish</name>
    <dbReference type="NCBI Taxonomy" id="7764"/>
    <lineage>
        <taxon>Eukaryota</taxon>
        <taxon>Metazoa</taxon>
        <taxon>Chordata</taxon>
        <taxon>Craniata</taxon>
        <taxon>Vertebrata</taxon>
        <taxon>Cyclostomata</taxon>
        <taxon>Myxini</taxon>
        <taxon>Myxiniformes</taxon>
        <taxon>Myxinidae</taxon>
        <taxon>Eptatretinae</taxon>
        <taxon>Eptatretus</taxon>
    </lineage>
</organism>
<dbReference type="GeneTree" id="ENSGT01030000234558"/>
<dbReference type="Pfam" id="PF25342">
    <property type="entry name" value="GT_PLOD"/>
    <property type="match status" value="1"/>
</dbReference>
<dbReference type="InterPro" id="IPR029044">
    <property type="entry name" value="Nucleotide-diphossugar_trans"/>
</dbReference>
<reference evidence="2" key="2">
    <citation type="submission" date="2025-09" db="UniProtKB">
        <authorList>
            <consortium name="Ensembl"/>
        </authorList>
    </citation>
    <scope>IDENTIFICATION</scope>
</reference>
<dbReference type="GO" id="GO:0005783">
    <property type="term" value="C:endoplasmic reticulum"/>
    <property type="evidence" value="ECO:0007669"/>
    <property type="project" value="TreeGrafter"/>
</dbReference>
<dbReference type="CDD" id="cd00761">
    <property type="entry name" value="Glyco_tranf_GTA_type"/>
    <property type="match status" value="1"/>
</dbReference>
<sequence>MLCEQDEVVLKFETGQVRARNTVYDTLPVVIHGNGPTKIQLNYLGNYIPNVWTFEEGCTVCDNDILDLSSVSEQSYPCVTVGVFIEQATPFLPEFLERLAALTYPKSKITLFIHNHEVYHEPHLQPFWEKHALVYKRLKIVGPEEELTAAAARNMGMSVCRQDPTCKYYFNLDSDIALTNPNTLKLLIEQNR</sequence>
<dbReference type="GO" id="GO:0008475">
    <property type="term" value="F:procollagen-lysine 5-dioxygenase activity"/>
    <property type="evidence" value="ECO:0007669"/>
    <property type="project" value="TreeGrafter"/>
</dbReference>
<accession>A0A8C4QFH2</accession>
<dbReference type="PANTHER" id="PTHR10730">
    <property type="entry name" value="PROCOLLAGEN-LYSINE,2-OXOGLUTARATE 5-DIOXYGENASE/GLYCOSYLTRANSFERASE 25 FAMILY MEMBER"/>
    <property type="match status" value="1"/>
</dbReference>
<keyword evidence="3" id="KW-1185">Reference proteome</keyword>
<dbReference type="InterPro" id="IPR057589">
    <property type="entry name" value="GT_PLOD"/>
</dbReference>
<dbReference type="Proteomes" id="UP000694388">
    <property type="component" value="Unplaced"/>
</dbReference>
<proteinExistence type="predicted"/>
<dbReference type="PANTHER" id="PTHR10730:SF45">
    <property type="entry name" value="PROCOLLAGEN-LYSINE,2-OXOGLUTARATE 5-DIOXYGENASE"/>
    <property type="match status" value="1"/>
</dbReference>
<dbReference type="SUPFAM" id="SSF53448">
    <property type="entry name" value="Nucleotide-diphospho-sugar transferases"/>
    <property type="match status" value="1"/>
</dbReference>
<name>A0A8C4QFH2_EPTBU</name>
<dbReference type="InterPro" id="IPR050757">
    <property type="entry name" value="Collagen_mod_GT25"/>
</dbReference>
<evidence type="ECO:0000313" key="3">
    <source>
        <dbReference type="Proteomes" id="UP000694388"/>
    </source>
</evidence>